<reference evidence="5 6" key="1">
    <citation type="submission" date="2022-01" db="EMBL/GenBank/DDBJ databases">
        <title>Alkalihalobacillus sp. EGI L200015, a novel bacterium isolated from a salt lake sediment.</title>
        <authorList>
            <person name="Gao L."/>
            <person name="Fang B.-Z."/>
            <person name="Li W.-J."/>
        </authorList>
    </citation>
    <scope>NUCLEOTIDE SEQUENCE [LARGE SCALE GENOMIC DNA]</scope>
    <source>
        <strain evidence="5 6">KCTC 12718</strain>
    </source>
</reference>
<organism evidence="5 6">
    <name type="scientific">Pseudalkalibacillus berkeleyi</name>
    <dbReference type="NCBI Taxonomy" id="1069813"/>
    <lineage>
        <taxon>Bacteria</taxon>
        <taxon>Bacillati</taxon>
        <taxon>Bacillota</taxon>
        <taxon>Bacilli</taxon>
        <taxon>Bacillales</taxon>
        <taxon>Fictibacillaceae</taxon>
        <taxon>Pseudalkalibacillus</taxon>
    </lineage>
</organism>
<name>A0ABS9GV62_9BACL</name>
<evidence type="ECO:0000256" key="1">
    <source>
        <dbReference type="ARBA" id="ARBA00005278"/>
    </source>
</evidence>
<evidence type="ECO:0000313" key="5">
    <source>
        <dbReference type="EMBL" id="MCF6136729.1"/>
    </source>
</evidence>
<evidence type="ECO:0000313" key="6">
    <source>
        <dbReference type="Proteomes" id="UP001649381"/>
    </source>
</evidence>
<feature type="transmembrane region" description="Helical" evidence="4">
    <location>
        <begin position="409"/>
        <end position="434"/>
    </location>
</feature>
<comment type="caution">
    <text evidence="5">The sequence shown here is derived from an EMBL/GenBank/DDBJ whole genome shotgun (WGS) entry which is preliminary data.</text>
</comment>
<dbReference type="InterPro" id="IPR050768">
    <property type="entry name" value="UPF0353/GerABKA_families"/>
</dbReference>
<feature type="transmembrane region" description="Helical" evidence="4">
    <location>
        <begin position="367"/>
        <end position="397"/>
    </location>
</feature>
<gene>
    <name evidence="5" type="ORF">L2716_03240</name>
</gene>
<accession>A0ABS9GV62</accession>
<dbReference type="EMBL" id="JAKIJS010000001">
    <property type="protein sequence ID" value="MCF6136729.1"/>
    <property type="molecule type" value="Genomic_DNA"/>
</dbReference>
<feature type="transmembrane region" description="Helical" evidence="4">
    <location>
        <begin position="247"/>
        <end position="268"/>
    </location>
</feature>
<comment type="similarity">
    <text evidence="1">Belongs to the GerABKA family.</text>
</comment>
<keyword evidence="4" id="KW-1133">Transmembrane helix</keyword>
<dbReference type="Pfam" id="PF03323">
    <property type="entry name" value="GerA"/>
    <property type="match status" value="1"/>
</dbReference>
<keyword evidence="6" id="KW-1185">Reference proteome</keyword>
<sequence>MNSYQTEFHTTTQTFFPSLEENLDYIKNALFHSGDFETRTITFNDKKHLIVFIASLVDKKKMDEFVIRPLHENKSGEIPEVINVTQVNYTTDLTKVVRGLIEGQCAIIGEGQDHAYLGNVFAIHFRNISEPTNEYVIRGSHEGFIESLQTNIYLLRKRIENPNLYLKYITLGKATNSKLALMYMKDLADPELVKTIEERLNYIDTDAIQTPGYIEEFIEDYPLSPFPQVLNTERPDRATANLMEGRIVLLMEGSPTAIILPVTFFSFYQSPDDYNSRWIVGTFLRAIRLFSFLIAIGLPAVYIALVSFNFEVIPIELVFSVKNSLEFIPFPPLLEAFIMQLTLELLKEASVRLPSPISQTIGIVGGLVIGTAVVQANLISNVMLIVVAITGIASFVVPSNEMTTTVRILGFPLMIMAALFGFVGIVFGLMILLIHMCKIEPFGHPYFAPFAPFHMNDLKDTIFRLPRWMMNTRPMDPKPQHYQQVWPSRGWKKDEK</sequence>
<dbReference type="RefSeq" id="WP_236331726.1">
    <property type="nucleotide sequence ID" value="NZ_JAKIJS010000001.1"/>
</dbReference>
<keyword evidence="4" id="KW-0812">Transmembrane</keyword>
<dbReference type="InterPro" id="IPR004995">
    <property type="entry name" value="Spore_Ger"/>
</dbReference>
<dbReference type="Proteomes" id="UP001649381">
    <property type="component" value="Unassembled WGS sequence"/>
</dbReference>
<protein>
    <submittedName>
        <fullName evidence="5">Spore germination protein</fullName>
    </submittedName>
</protein>
<dbReference type="PANTHER" id="PTHR22550:SF5">
    <property type="entry name" value="LEUCINE ZIPPER PROTEIN 4"/>
    <property type="match status" value="1"/>
</dbReference>
<dbReference type="PANTHER" id="PTHR22550">
    <property type="entry name" value="SPORE GERMINATION PROTEIN"/>
    <property type="match status" value="1"/>
</dbReference>
<proteinExistence type="inferred from homology"/>
<feature type="region of interest" description="Disordered" evidence="3">
    <location>
        <begin position="476"/>
        <end position="496"/>
    </location>
</feature>
<keyword evidence="2 4" id="KW-0472">Membrane</keyword>
<evidence type="ECO:0000256" key="2">
    <source>
        <dbReference type="ARBA" id="ARBA00023136"/>
    </source>
</evidence>
<feature type="transmembrane region" description="Helical" evidence="4">
    <location>
        <begin position="289"/>
        <end position="308"/>
    </location>
</feature>
<evidence type="ECO:0000256" key="3">
    <source>
        <dbReference type="SAM" id="MobiDB-lite"/>
    </source>
</evidence>
<evidence type="ECO:0000256" key="4">
    <source>
        <dbReference type="SAM" id="Phobius"/>
    </source>
</evidence>
<dbReference type="PIRSF" id="PIRSF005690">
    <property type="entry name" value="GerBA"/>
    <property type="match status" value="1"/>
</dbReference>